<dbReference type="Gene3D" id="3.40.50.150">
    <property type="entry name" value="Vaccinia Virus protein VP39"/>
    <property type="match status" value="1"/>
</dbReference>
<protein>
    <submittedName>
        <fullName evidence="1">Uncharacterized protein</fullName>
    </submittedName>
</protein>
<dbReference type="PANTHER" id="PTHR14614:SF156">
    <property type="entry name" value="PROTEIN-LYSINE N-METHYLTRANSFERASE EFM2"/>
    <property type="match status" value="1"/>
</dbReference>
<dbReference type="EMBL" id="JAVRRR010000674">
    <property type="protein sequence ID" value="KAK5140978.1"/>
    <property type="molecule type" value="Genomic_DNA"/>
</dbReference>
<organism evidence="1 2">
    <name type="scientific">Rachicladosporium monterosium</name>
    <dbReference type="NCBI Taxonomy" id="1507873"/>
    <lineage>
        <taxon>Eukaryota</taxon>
        <taxon>Fungi</taxon>
        <taxon>Dikarya</taxon>
        <taxon>Ascomycota</taxon>
        <taxon>Pezizomycotina</taxon>
        <taxon>Dothideomycetes</taxon>
        <taxon>Dothideomycetidae</taxon>
        <taxon>Cladosporiales</taxon>
        <taxon>Cladosporiaceae</taxon>
        <taxon>Rachicladosporium</taxon>
    </lineage>
</organism>
<dbReference type="InterPro" id="IPR019410">
    <property type="entry name" value="Methyltransf_16"/>
</dbReference>
<name>A0ABR0KZB5_9PEZI</name>
<dbReference type="PANTHER" id="PTHR14614">
    <property type="entry name" value="HEPATOCELLULAR CARCINOMA-ASSOCIATED ANTIGEN"/>
    <property type="match status" value="1"/>
</dbReference>
<sequence length="179" mass="18088">MSSRTRLTFHIALPTKPTKLTIQITDPRSTTANNLALATWGSSEILANQLHLLPVPDFSGTGPGTRIFPILELGAGTGLVGLSAAAIWCQRVCLTDLEPIVPNLEANVQVNADVLAGFGGRGGEVGEGAAGKVHHVLPIANRVSGSHPGLVGEVGGRGVGVPAGGEGESGSELGGGYAV</sequence>
<accession>A0ABR0KZB5</accession>
<keyword evidence="2" id="KW-1185">Reference proteome</keyword>
<proteinExistence type="predicted"/>
<dbReference type="Proteomes" id="UP001308179">
    <property type="component" value="Unassembled WGS sequence"/>
</dbReference>
<dbReference type="InterPro" id="IPR029063">
    <property type="entry name" value="SAM-dependent_MTases_sf"/>
</dbReference>
<reference evidence="1 2" key="1">
    <citation type="submission" date="2023-08" db="EMBL/GenBank/DDBJ databases">
        <title>Black Yeasts Isolated from many extreme environments.</title>
        <authorList>
            <person name="Coleine C."/>
            <person name="Stajich J.E."/>
            <person name="Selbmann L."/>
        </authorList>
    </citation>
    <scope>NUCLEOTIDE SEQUENCE [LARGE SCALE GENOMIC DNA]</scope>
    <source>
        <strain evidence="1 2">CCFEE 5386</strain>
    </source>
</reference>
<gene>
    <name evidence="1" type="ORF">LTR32_006358</name>
</gene>
<evidence type="ECO:0000313" key="1">
    <source>
        <dbReference type="EMBL" id="KAK5140978.1"/>
    </source>
</evidence>
<dbReference type="Pfam" id="PF10294">
    <property type="entry name" value="Methyltransf_16"/>
    <property type="match status" value="1"/>
</dbReference>
<comment type="caution">
    <text evidence="1">The sequence shown here is derived from an EMBL/GenBank/DDBJ whole genome shotgun (WGS) entry which is preliminary data.</text>
</comment>
<evidence type="ECO:0000313" key="2">
    <source>
        <dbReference type="Proteomes" id="UP001308179"/>
    </source>
</evidence>